<name>A0A3N5Z7J6_9ALTE</name>
<dbReference type="CDD" id="cd11599">
    <property type="entry name" value="HDAC_classII_2"/>
    <property type="match status" value="1"/>
</dbReference>
<dbReference type="Gene3D" id="3.40.800.20">
    <property type="entry name" value="Histone deacetylase domain"/>
    <property type="match status" value="1"/>
</dbReference>
<dbReference type="PANTHER" id="PTHR10625">
    <property type="entry name" value="HISTONE DEACETYLASE HDAC1-RELATED"/>
    <property type="match status" value="1"/>
</dbReference>
<dbReference type="InterPro" id="IPR023801">
    <property type="entry name" value="His_deacetylse_dom"/>
</dbReference>
<dbReference type="Proteomes" id="UP000275281">
    <property type="component" value="Unassembled WGS sequence"/>
</dbReference>
<protein>
    <submittedName>
        <fullName evidence="3">Histone deacetylase family protein</fullName>
    </submittedName>
</protein>
<evidence type="ECO:0000313" key="3">
    <source>
        <dbReference type="EMBL" id="RPJ66654.1"/>
    </source>
</evidence>
<dbReference type="PANTHER" id="PTHR10625:SF10">
    <property type="entry name" value="HISTONE DEACETYLASE HDAC1"/>
    <property type="match status" value="1"/>
</dbReference>
<dbReference type="InterPro" id="IPR037138">
    <property type="entry name" value="His_deacetylse_dom_sf"/>
</dbReference>
<dbReference type="EMBL" id="RPOK01000003">
    <property type="protein sequence ID" value="RPJ66654.1"/>
    <property type="molecule type" value="Genomic_DNA"/>
</dbReference>
<proteinExistence type="inferred from homology"/>
<dbReference type="InterPro" id="IPR023696">
    <property type="entry name" value="Ureohydrolase_dom_sf"/>
</dbReference>
<keyword evidence="4" id="KW-1185">Reference proteome</keyword>
<comment type="similarity">
    <text evidence="1">Belongs to the histone deacetylase family.</text>
</comment>
<dbReference type="GO" id="GO:0040029">
    <property type="term" value="P:epigenetic regulation of gene expression"/>
    <property type="evidence" value="ECO:0007669"/>
    <property type="project" value="TreeGrafter"/>
</dbReference>
<organism evidence="3 4">
    <name type="scientific">Alteromonas sediminis</name>
    <dbReference type="NCBI Taxonomy" id="2259342"/>
    <lineage>
        <taxon>Bacteria</taxon>
        <taxon>Pseudomonadati</taxon>
        <taxon>Pseudomonadota</taxon>
        <taxon>Gammaproteobacteria</taxon>
        <taxon>Alteromonadales</taxon>
        <taxon>Alteromonadaceae</taxon>
        <taxon>Alteromonas/Salinimonas group</taxon>
        <taxon>Alteromonas</taxon>
    </lineage>
</organism>
<dbReference type="OrthoDB" id="9808367at2"/>
<dbReference type="RefSeq" id="WP_124028011.1">
    <property type="nucleotide sequence ID" value="NZ_JBHRSN010000006.1"/>
</dbReference>
<dbReference type="PRINTS" id="PR01270">
    <property type="entry name" value="HDASUPER"/>
</dbReference>
<dbReference type="SUPFAM" id="SSF52768">
    <property type="entry name" value="Arginase/deacetylase"/>
    <property type="match status" value="1"/>
</dbReference>
<reference evidence="3 4" key="1">
    <citation type="submission" date="2018-11" db="EMBL/GenBank/DDBJ databases">
        <authorList>
            <person name="Ye M.-Q."/>
            <person name="Du Z.-J."/>
        </authorList>
    </citation>
    <scope>NUCLEOTIDE SEQUENCE [LARGE SCALE GENOMIC DNA]</scope>
    <source>
        <strain evidence="3 4">U0105</strain>
    </source>
</reference>
<dbReference type="AlphaFoldDB" id="A0A3N5Z7J6"/>
<dbReference type="InterPro" id="IPR000286">
    <property type="entry name" value="HDACs"/>
</dbReference>
<dbReference type="Pfam" id="PF00850">
    <property type="entry name" value="Hist_deacetyl"/>
    <property type="match status" value="1"/>
</dbReference>
<sequence length="309" mass="34075">MQITIFGSPKCALHNMDPEHPECPQRLHQINDQFISSGLEYILQFQDAKPVQKRILQLAHDSDYVETIFAKAPKDKDERVWLDDDTIMMHHTLSAALHAAGAAKEGIDKVLEKDNQVAFCAVRPPGHHAGKDSASGFCIFNNVAVAARYALTQTGIDRVAIVDFDVHHGNGTQDIVEGDDRILFCSSFQHPFYPYTGEGPTADNVKNIPVPAGTKGDAYRELVAPWFEQMTAFKPDLILVSAGFDAHAEESLGHLRLVEDDYRWLAMQIKTVADQHAKGRIVAVLEGGYALSALSRSVVAFLKGILEAN</sequence>
<accession>A0A3N5Z7J6</accession>
<dbReference type="GO" id="GO:0004407">
    <property type="term" value="F:histone deacetylase activity"/>
    <property type="evidence" value="ECO:0007669"/>
    <property type="project" value="TreeGrafter"/>
</dbReference>
<comment type="caution">
    <text evidence="3">The sequence shown here is derived from an EMBL/GenBank/DDBJ whole genome shotgun (WGS) entry which is preliminary data.</text>
</comment>
<gene>
    <name evidence="3" type="ORF">DRW07_11280</name>
</gene>
<evidence type="ECO:0000259" key="2">
    <source>
        <dbReference type="Pfam" id="PF00850"/>
    </source>
</evidence>
<evidence type="ECO:0000256" key="1">
    <source>
        <dbReference type="ARBA" id="ARBA00005947"/>
    </source>
</evidence>
<feature type="domain" description="Histone deacetylase" evidence="2">
    <location>
        <begin position="20"/>
        <end position="303"/>
    </location>
</feature>
<evidence type="ECO:0000313" key="4">
    <source>
        <dbReference type="Proteomes" id="UP000275281"/>
    </source>
</evidence>